<evidence type="ECO:0000313" key="2">
    <source>
        <dbReference type="EMBL" id="AQL05770.1"/>
    </source>
</evidence>
<dbReference type="GO" id="GO:0032456">
    <property type="term" value="P:endocytic recycling"/>
    <property type="evidence" value="ECO:0007669"/>
    <property type="project" value="InterPro"/>
</dbReference>
<dbReference type="AlphaFoldDB" id="A0A1D6P7G0"/>
<dbReference type="eggNOG" id="KOG2939">
    <property type="taxonomic scope" value="Eukaryota"/>
</dbReference>
<reference evidence="2" key="1">
    <citation type="submission" date="2015-12" db="EMBL/GenBank/DDBJ databases">
        <title>Update maize B73 reference genome by single molecule sequencing technologies.</title>
        <authorList>
            <consortium name="Maize Genome Sequencing Project"/>
            <person name="Ware D."/>
        </authorList>
    </citation>
    <scope>NUCLEOTIDE SEQUENCE</scope>
    <source>
        <tissue evidence="2">Seedling</tissue>
    </source>
</reference>
<accession>A0A1D6P7G0</accession>
<dbReference type="GO" id="GO:0005829">
    <property type="term" value="C:cytosol"/>
    <property type="evidence" value="ECO:0007669"/>
    <property type="project" value="GOC"/>
</dbReference>
<dbReference type="STRING" id="4577.A0A1D6P7G0"/>
<dbReference type="Pfam" id="PF10474">
    <property type="entry name" value="Syndetin_C"/>
    <property type="match status" value="1"/>
</dbReference>
<dbReference type="PANTHER" id="PTHR13258">
    <property type="entry name" value="SYNDETIN"/>
    <property type="match status" value="1"/>
</dbReference>
<dbReference type="GO" id="GO:1990745">
    <property type="term" value="C:EARP complex"/>
    <property type="evidence" value="ECO:0007669"/>
    <property type="project" value="InterPro"/>
</dbReference>
<organism evidence="2">
    <name type="scientific">Zea mays</name>
    <name type="common">Maize</name>
    <dbReference type="NCBI Taxonomy" id="4577"/>
    <lineage>
        <taxon>Eukaryota</taxon>
        <taxon>Viridiplantae</taxon>
        <taxon>Streptophyta</taxon>
        <taxon>Embryophyta</taxon>
        <taxon>Tracheophyta</taxon>
        <taxon>Spermatophyta</taxon>
        <taxon>Magnoliopsida</taxon>
        <taxon>Liliopsida</taxon>
        <taxon>Poales</taxon>
        <taxon>Poaceae</taxon>
        <taxon>PACMAD clade</taxon>
        <taxon>Panicoideae</taxon>
        <taxon>Andropogonodae</taxon>
        <taxon>Andropogoneae</taxon>
        <taxon>Tripsacinae</taxon>
        <taxon>Zea</taxon>
    </lineage>
</organism>
<dbReference type="PANTHER" id="PTHR13258:SF0">
    <property type="entry name" value="SYNDETIN"/>
    <property type="match status" value="1"/>
</dbReference>
<protein>
    <submittedName>
        <fullName evidence="2">C-terminal isoform 3</fullName>
    </submittedName>
</protein>
<dbReference type="GO" id="GO:0042147">
    <property type="term" value="P:retrograde transport, endosome to Golgi"/>
    <property type="evidence" value="ECO:0007669"/>
    <property type="project" value="InterPro"/>
</dbReference>
<dbReference type="EMBL" id="CM000785">
    <property type="protein sequence ID" value="AQL05770.1"/>
    <property type="molecule type" value="Genomic_DNA"/>
</dbReference>
<dbReference type="PaxDb" id="4577-GRMZM2G019430_P01"/>
<dbReference type="InParanoid" id="A0A1D6P7G0"/>
<sequence length="69" mass="7555">MSSTFGQMDVVPTAPPSSMFISYGLKERCAAAETLSLVARVLNRSKAHLHSVLPKNNSSVVEDFFRTLI</sequence>
<gene>
    <name evidence="2" type="ORF">ZEAMMB73_Zm00001d047161</name>
</gene>
<dbReference type="InterPro" id="IPR040047">
    <property type="entry name" value="VPS50"/>
</dbReference>
<name>A0A1D6P7G0_MAIZE</name>
<dbReference type="InterPro" id="IPR019514">
    <property type="entry name" value="Syndetin_C"/>
</dbReference>
<evidence type="ECO:0000259" key="1">
    <source>
        <dbReference type="Pfam" id="PF10474"/>
    </source>
</evidence>
<proteinExistence type="predicted"/>
<feature type="domain" description="Syndetin C-terminal" evidence="1">
    <location>
        <begin position="23"/>
        <end position="67"/>
    </location>
</feature>